<dbReference type="Pfam" id="PF13183">
    <property type="entry name" value="Fer4_8"/>
    <property type="match status" value="1"/>
</dbReference>
<dbReference type="GO" id="GO:0005886">
    <property type="term" value="C:plasma membrane"/>
    <property type="evidence" value="ECO:0007669"/>
    <property type="project" value="TreeGrafter"/>
</dbReference>
<evidence type="ECO:0000256" key="1">
    <source>
        <dbReference type="ARBA" id="ARBA00022485"/>
    </source>
</evidence>
<dbReference type="InterPro" id="IPR051460">
    <property type="entry name" value="HdrC_iron-sulfur_subunit"/>
</dbReference>
<dbReference type="EMBL" id="DSUT01000086">
    <property type="protein sequence ID" value="HGK28146.1"/>
    <property type="molecule type" value="Genomic_DNA"/>
</dbReference>
<keyword evidence="3" id="KW-0560">Oxidoreductase</keyword>
<comment type="caution">
    <text evidence="7">The sequence shown here is derived from an EMBL/GenBank/DDBJ whole genome shotgun (WGS) entry which is preliminary data.</text>
</comment>
<dbReference type="InterPro" id="IPR017896">
    <property type="entry name" value="4Fe4S_Fe-S-bd"/>
</dbReference>
<dbReference type="InterPro" id="IPR017900">
    <property type="entry name" value="4Fe4S_Fe_S_CS"/>
</dbReference>
<dbReference type="PROSITE" id="PS00198">
    <property type="entry name" value="4FE4S_FER_1"/>
    <property type="match status" value="2"/>
</dbReference>
<dbReference type="GO" id="GO:0046872">
    <property type="term" value="F:metal ion binding"/>
    <property type="evidence" value="ECO:0007669"/>
    <property type="project" value="UniProtKB-KW"/>
</dbReference>
<dbReference type="AlphaFoldDB" id="A0A7C4CAV9"/>
<dbReference type="InterPro" id="IPR009051">
    <property type="entry name" value="Helical_ferredxn"/>
</dbReference>
<name>A0A7C4CAV9_UNCW3</name>
<dbReference type="PANTHER" id="PTHR43255">
    <property type="entry name" value="IRON-SULFUR-BINDING OXIDOREDUCTASE FADF-RELATED-RELATED"/>
    <property type="match status" value="1"/>
</dbReference>
<dbReference type="Gene3D" id="1.10.1060.10">
    <property type="entry name" value="Alpha-helical ferredoxin"/>
    <property type="match status" value="1"/>
</dbReference>
<accession>A0A7C4CAV9</accession>
<dbReference type="GO" id="GO:0051539">
    <property type="term" value="F:4 iron, 4 sulfur cluster binding"/>
    <property type="evidence" value="ECO:0007669"/>
    <property type="project" value="UniProtKB-KW"/>
</dbReference>
<proteinExistence type="predicted"/>
<evidence type="ECO:0000313" key="7">
    <source>
        <dbReference type="EMBL" id="HGK28146.1"/>
    </source>
</evidence>
<keyword evidence="5" id="KW-0411">Iron-sulfur</keyword>
<keyword evidence="2" id="KW-0479">Metal-binding</keyword>
<evidence type="ECO:0000256" key="5">
    <source>
        <dbReference type="ARBA" id="ARBA00023014"/>
    </source>
</evidence>
<evidence type="ECO:0000256" key="3">
    <source>
        <dbReference type="ARBA" id="ARBA00023002"/>
    </source>
</evidence>
<keyword evidence="4" id="KW-0408">Iron</keyword>
<evidence type="ECO:0000259" key="6">
    <source>
        <dbReference type="Pfam" id="PF13183"/>
    </source>
</evidence>
<dbReference type="SUPFAM" id="SSF46548">
    <property type="entry name" value="alpha-helical ferredoxin"/>
    <property type="match status" value="1"/>
</dbReference>
<dbReference type="GO" id="GO:0016491">
    <property type="term" value="F:oxidoreductase activity"/>
    <property type="evidence" value="ECO:0007669"/>
    <property type="project" value="UniProtKB-KW"/>
</dbReference>
<evidence type="ECO:0000256" key="2">
    <source>
        <dbReference type="ARBA" id="ARBA00022723"/>
    </source>
</evidence>
<gene>
    <name evidence="7" type="ORF">ENS41_04250</name>
</gene>
<feature type="domain" description="4Fe-4S ferredoxin-type" evidence="6">
    <location>
        <begin position="57"/>
        <end position="118"/>
    </location>
</feature>
<keyword evidence="1" id="KW-0004">4Fe-4S</keyword>
<evidence type="ECO:0000256" key="4">
    <source>
        <dbReference type="ARBA" id="ARBA00023004"/>
    </source>
</evidence>
<reference evidence="7" key="1">
    <citation type="journal article" date="2020" name="mSystems">
        <title>Genome- and Community-Level Interaction Insights into Carbon Utilization and Element Cycling Functions of Hydrothermarchaeota in Hydrothermal Sediment.</title>
        <authorList>
            <person name="Zhou Z."/>
            <person name="Liu Y."/>
            <person name="Xu W."/>
            <person name="Pan J."/>
            <person name="Luo Z.H."/>
            <person name="Li M."/>
        </authorList>
    </citation>
    <scope>NUCLEOTIDE SEQUENCE [LARGE SCALE GENOMIC DNA]</scope>
    <source>
        <strain evidence="7">SpSt-488</strain>
    </source>
</reference>
<protein>
    <submittedName>
        <fullName evidence="7">Heterodisulfide reductase</fullName>
    </submittedName>
</protein>
<sequence>MLSSEASRWPNVRQAPTQPPVCLTHCFAHPKISVQVSSHVTEDPRLGQIEELSGQTVADCYQCGCCTAGCPIGTAMDPPPSKAIRLLQLGRAGELLASEGIWLCASCLVCGTRCPRGVDYARIAEACRAIVLRGRHSRVDPDTVTEPDLEEIPQQAFMASFRKFSV</sequence>
<organism evidence="7">
    <name type="scientific">candidate division WOR-3 bacterium</name>
    <dbReference type="NCBI Taxonomy" id="2052148"/>
    <lineage>
        <taxon>Bacteria</taxon>
        <taxon>Bacteria division WOR-3</taxon>
    </lineage>
</organism>
<dbReference type="PANTHER" id="PTHR43255:SF1">
    <property type="entry name" value="IRON-SULFUR-BINDING OXIDOREDUCTASE FADF-RELATED"/>
    <property type="match status" value="1"/>
</dbReference>